<gene>
    <name evidence="1" type="ORF">KP803_09940</name>
</gene>
<comment type="caution">
    <text evidence="1">The sequence shown here is derived from an EMBL/GenBank/DDBJ whole genome shotgun (WGS) entry which is preliminary data.</text>
</comment>
<dbReference type="RefSeq" id="WP_248008669.1">
    <property type="nucleotide sequence ID" value="NZ_JAJHVV010000005.1"/>
</dbReference>
<reference evidence="1" key="1">
    <citation type="submission" date="2021-11" db="EMBL/GenBank/DDBJ databases">
        <title>Vibrio ZSDE26 sp. nov. and Vibrio ZSDZ34 sp. nov., isolated from coastal seawater in Qingdao.</title>
        <authorList>
            <person name="Zhang P."/>
        </authorList>
    </citation>
    <scope>NUCLEOTIDE SEQUENCE</scope>
    <source>
        <strain evidence="1">ZSDE26</strain>
    </source>
</reference>
<evidence type="ECO:0000313" key="1">
    <source>
        <dbReference type="EMBL" id="MCK6263591.1"/>
    </source>
</evidence>
<protein>
    <submittedName>
        <fullName evidence="1">Uncharacterized protein</fullName>
    </submittedName>
</protein>
<name>A0A9X1XJJ1_9VIBR</name>
<dbReference type="EMBL" id="JAJHVV010000005">
    <property type="protein sequence ID" value="MCK6263591.1"/>
    <property type="molecule type" value="Genomic_DNA"/>
</dbReference>
<evidence type="ECO:0000313" key="2">
    <source>
        <dbReference type="Proteomes" id="UP001139559"/>
    </source>
</evidence>
<organism evidence="1 2">
    <name type="scientific">Vibrio amylolyticus</name>
    <dbReference type="NCBI Taxonomy" id="2847292"/>
    <lineage>
        <taxon>Bacteria</taxon>
        <taxon>Pseudomonadati</taxon>
        <taxon>Pseudomonadota</taxon>
        <taxon>Gammaproteobacteria</taxon>
        <taxon>Vibrionales</taxon>
        <taxon>Vibrionaceae</taxon>
        <taxon>Vibrio</taxon>
    </lineage>
</organism>
<sequence length="57" mass="6477">MKTSRTETPVRYLPTSANPLIFSERDAQLWALALARPEKVVNLKVPHTNAKYAPKKQ</sequence>
<dbReference type="Proteomes" id="UP001139559">
    <property type="component" value="Unassembled WGS sequence"/>
</dbReference>
<proteinExistence type="predicted"/>
<dbReference type="AlphaFoldDB" id="A0A9X1XJJ1"/>
<accession>A0A9X1XJJ1</accession>
<keyword evidence="2" id="KW-1185">Reference proteome</keyword>